<dbReference type="NCBIfam" id="TIGR01044">
    <property type="entry name" value="rplV_bact"/>
    <property type="match status" value="1"/>
</dbReference>
<keyword evidence="6 9" id="KW-0689">Ribosomal protein</keyword>
<evidence type="ECO:0000256" key="5">
    <source>
        <dbReference type="ARBA" id="ARBA00022884"/>
    </source>
</evidence>
<dbReference type="GO" id="GO:0006412">
    <property type="term" value="P:translation"/>
    <property type="evidence" value="ECO:0007669"/>
    <property type="project" value="InterPro"/>
</dbReference>
<dbReference type="PANTHER" id="PTHR13501">
    <property type="entry name" value="CHLOROPLAST 50S RIBOSOMAL PROTEIN L22-RELATED"/>
    <property type="match status" value="1"/>
</dbReference>
<dbReference type="Gene3D" id="3.90.470.10">
    <property type="entry name" value="Ribosomal protein L22/L17"/>
    <property type="match status" value="1"/>
</dbReference>
<evidence type="ECO:0000256" key="9">
    <source>
        <dbReference type="RuleBase" id="RU004005"/>
    </source>
</evidence>
<dbReference type="HAMAP" id="MF_01331_B">
    <property type="entry name" value="Ribosomal_uL22_B"/>
    <property type="match status" value="1"/>
</dbReference>
<dbReference type="GO" id="GO:0015934">
    <property type="term" value="C:large ribosomal subunit"/>
    <property type="evidence" value="ECO:0007669"/>
    <property type="project" value="InterPro"/>
</dbReference>
<protein>
    <recommendedName>
        <fullName evidence="8">Large ribosomal subunit protein uL22c</fullName>
    </recommendedName>
</protein>
<gene>
    <name evidence="10" type="primary">rpl22</name>
</gene>
<evidence type="ECO:0000256" key="3">
    <source>
        <dbReference type="ARBA" id="ARBA00022640"/>
    </source>
</evidence>
<dbReference type="Pfam" id="PF00237">
    <property type="entry name" value="Ribosomal_L22"/>
    <property type="match status" value="1"/>
</dbReference>
<dbReference type="InterPro" id="IPR047867">
    <property type="entry name" value="Ribosomal_uL22_bac/org-type"/>
</dbReference>
<evidence type="ECO:0000256" key="4">
    <source>
        <dbReference type="ARBA" id="ARBA00022730"/>
    </source>
</evidence>
<evidence type="ECO:0000256" key="8">
    <source>
        <dbReference type="ARBA" id="ARBA00035285"/>
    </source>
</evidence>
<dbReference type="PANTHER" id="PTHR13501:SF10">
    <property type="entry name" value="LARGE RIBOSOMAL SUBUNIT PROTEIN UL22M"/>
    <property type="match status" value="1"/>
</dbReference>
<dbReference type="GO" id="GO:0019843">
    <property type="term" value="F:rRNA binding"/>
    <property type="evidence" value="ECO:0007669"/>
    <property type="project" value="UniProtKB-KW"/>
</dbReference>
<dbReference type="InterPro" id="IPR036394">
    <property type="entry name" value="Ribosomal_uL22_sf"/>
</dbReference>
<dbReference type="GO" id="GO:0009536">
    <property type="term" value="C:plastid"/>
    <property type="evidence" value="ECO:0007669"/>
    <property type="project" value="UniProtKB-SubCell"/>
</dbReference>
<evidence type="ECO:0000256" key="1">
    <source>
        <dbReference type="ARBA" id="ARBA00004474"/>
    </source>
</evidence>
<comment type="subcellular location">
    <subcellularLocation>
        <location evidence="1">Plastid</location>
    </subcellularLocation>
</comment>
<reference evidence="10" key="1">
    <citation type="journal article" date="2019" name="Mol. Phylogenet. Evol.">
        <title>Plastid phylogenomic insights into the evolution of Caryophyllales.</title>
        <authorList>
            <person name="Yao G."/>
            <person name="Jin J.J."/>
            <person name="Li H.T."/>
            <person name="Yang J.B."/>
            <person name="Shiva Mandala V."/>
            <person name="Croley M."/>
            <person name="Mostow R."/>
            <person name="Douglas N.A."/>
            <person name="Chase M.W."/>
            <person name="Christenhusz M.J."/>
            <person name="Soltis D.E."/>
            <person name="Soltis P.S."/>
            <person name="Smith S.A."/>
            <person name="Brockington S.F."/>
            <person name="Moore M.J."/>
            <person name="Yi T.S."/>
            <person name="Li D.Z."/>
        </authorList>
    </citation>
    <scope>NUCLEOTIDE SEQUENCE</scope>
</reference>
<geneLocation type="plastid" evidence="10"/>
<dbReference type="CDD" id="cd00336">
    <property type="entry name" value="Ribosomal_L22"/>
    <property type="match status" value="1"/>
</dbReference>
<dbReference type="AlphaFoldDB" id="A0A411K227"/>
<keyword evidence="3 10" id="KW-0934">Plastid</keyword>
<organism evidence="10">
    <name type="scientific">Anacampseros filamentosa</name>
    <dbReference type="NCBI Taxonomy" id="1038461"/>
    <lineage>
        <taxon>Eukaryota</taxon>
        <taxon>Viridiplantae</taxon>
        <taxon>Streptophyta</taxon>
        <taxon>Embryophyta</taxon>
        <taxon>Tracheophyta</taxon>
        <taxon>Spermatophyta</taxon>
        <taxon>Magnoliopsida</taxon>
        <taxon>eudicotyledons</taxon>
        <taxon>Gunneridae</taxon>
        <taxon>Pentapetalae</taxon>
        <taxon>Caryophyllales</taxon>
        <taxon>Cactineae</taxon>
        <taxon>Anacampserotaceae</taxon>
        <taxon>Anacampseros</taxon>
    </lineage>
</organism>
<dbReference type="InterPro" id="IPR001063">
    <property type="entry name" value="Ribosomal_uL22"/>
</dbReference>
<sequence>MGIFSKQKKDPEFNDLIRRRGVFACRRYIPMSADKARRVIDQIRGRSYEEALMILQLMPYRACYPIFRLLYTAAANASHNKGSNKENLIIFRVEVGKGNTIKKVKPQARGRSYLIKRPTCHITIVLKDTYLLENLKNNTHTYIKKDKRALSASTLHLRKLDWLTIRLVIKGEMRLALRDTNGIWYDEGGFKETKPRALINN</sequence>
<keyword evidence="5" id="KW-0694">RNA-binding</keyword>
<evidence type="ECO:0000313" key="10">
    <source>
        <dbReference type="EMBL" id="QBC71364.1"/>
    </source>
</evidence>
<comment type="similarity">
    <text evidence="2 9">Belongs to the universal ribosomal protein uL22 family.</text>
</comment>
<accession>A0A411K227</accession>
<evidence type="ECO:0000256" key="2">
    <source>
        <dbReference type="ARBA" id="ARBA00009451"/>
    </source>
</evidence>
<dbReference type="InterPro" id="IPR005727">
    <property type="entry name" value="Ribosomal_uL22_bac/chlpt-type"/>
</dbReference>
<proteinExistence type="inferred from homology"/>
<dbReference type="GO" id="GO:0003735">
    <property type="term" value="F:structural constituent of ribosome"/>
    <property type="evidence" value="ECO:0007669"/>
    <property type="project" value="InterPro"/>
</dbReference>
<dbReference type="EMBL" id="MK397913">
    <property type="protein sequence ID" value="QBC71364.1"/>
    <property type="molecule type" value="Genomic_DNA"/>
</dbReference>
<name>A0A411K227_9CARY</name>
<evidence type="ECO:0000256" key="7">
    <source>
        <dbReference type="ARBA" id="ARBA00023274"/>
    </source>
</evidence>
<dbReference type="SUPFAM" id="SSF54843">
    <property type="entry name" value="Ribosomal protein L22"/>
    <property type="match status" value="1"/>
</dbReference>
<keyword evidence="4" id="KW-0699">rRNA-binding</keyword>
<keyword evidence="7 9" id="KW-0687">Ribonucleoprotein</keyword>
<evidence type="ECO:0000256" key="6">
    <source>
        <dbReference type="ARBA" id="ARBA00022980"/>
    </source>
</evidence>